<accession>A0A6J6U818</accession>
<evidence type="ECO:0000313" key="3">
    <source>
        <dbReference type="EMBL" id="CAB4754509.1"/>
    </source>
</evidence>
<name>A0A6J6U818_9ZZZZ</name>
<reference evidence="3" key="1">
    <citation type="submission" date="2020-05" db="EMBL/GenBank/DDBJ databases">
        <authorList>
            <person name="Chiriac C."/>
            <person name="Salcher M."/>
            <person name="Ghai R."/>
            <person name="Kavagutti S V."/>
        </authorList>
    </citation>
    <scope>NUCLEOTIDE SEQUENCE</scope>
</reference>
<feature type="coiled-coil region" evidence="1">
    <location>
        <begin position="115"/>
        <end position="143"/>
    </location>
</feature>
<keyword evidence="1" id="KW-0175">Coiled coil</keyword>
<protein>
    <submittedName>
        <fullName evidence="3">Unannotated protein</fullName>
    </submittedName>
</protein>
<feature type="compositionally biased region" description="Basic residues" evidence="2">
    <location>
        <begin position="253"/>
        <end position="276"/>
    </location>
</feature>
<feature type="compositionally biased region" description="Basic and acidic residues" evidence="2">
    <location>
        <begin position="225"/>
        <end position="252"/>
    </location>
</feature>
<sequence>MAEKKFRSWVGFKEEAVAAPTENAVERIRQLETQLADLRSRRDITSLSKEEFEILAGETAMSLIKTAQQRESRALAAAEQTVAETARITKERLDSSEAKAKSILSGAESRGRKYIEAAESDAIELREKAIRQAEQLLLESKREAAALGGAAKREAERIISEATGEISEFRSWLTSAISESERLYRLQTQSLNAAEQAIGETRNRLKQAFERLAALQGDIDANIDENDRPVEKTFVRKGAKRPEEAKKPEAKKPAAKKTAKKTVKKAVKKSTTKKRK</sequence>
<proteinExistence type="predicted"/>
<dbReference type="AlphaFoldDB" id="A0A6J6U818"/>
<evidence type="ECO:0000256" key="2">
    <source>
        <dbReference type="SAM" id="MobiDB-lite"/>
    </source>
</evidence>
<gene>
    <name evidence="3" type="ORF">UFOPK2852_00421</name>
</gene>
<organism evidence="3">
    <name type="scientific">freshwater metagenome</name>
    <dbReference type="NCBI Taxonomy" id="449393"/>
    <lineage>
        <taxon>unclassified sequences</taxon>
        <taxon>metagenomes</taxon>
        <taxon>ecological metagenomes</taxon>
    </lineage>
</organism>
<feature type="region of interest" description="Disordered" evidence="2">
    <location>
        <begin position="220"/>
        <end position="276"/>
    </location>
</feature>
<dbReference type="EMBL" id="CAEZZJ010000031">
    <property type="protein sequence ID" value="CAB4754509.1"/>
    <property type="molecule type" value="Genomic_DNA"/>
</dbReference>
<evidence type="ECO:0000256" key="1">
    <source>
        <dbReference type="SAM" id="Coils"/>
    </source>
</evidence>
<feature type="coiled-coil region" evidence="1">
    <location>
        <begin position="191"/>
        <end position="218"/>
    </location>
</feature>